<evidence type="ECO:0000256" key="9">
    <source>
        <dbReference type="ARBA" id="ARBA00023010"/>
    </source>
</evidence>
<reference evidence="15" key="1">
    <citation type="submission" date="2017-01" db="EMBL/GenBank/DDBJ databases">
        <title>Comparative genomics of anhydrobiosis in the tardigrade Hypsibius dujardini.</title>
        <authorList>
            <person name="Yoshida Y."/>
            <person name="Koutsovoulos G."/>
            <person name="Laetsch D."/>
            <person name="Stevens L."/>
            <person name="Kumar S."/>
            <person name="Horikawa D."/>
            <person name="Ishino K."/>
            <person name="Komine S."/>
            <person name="Tomita M."/>
            <person name="Blaxter M."/>
            <person name="Arakawa K."/>
        </authorList>
    </citation>
    <scope>NUCLEOTIDE SEQUENCE [LARGE SCALE GENOMIC DNA]</scope>
    <source>
        <strain evidence="15">Z151</strain>
    </source>
</reference>
<keyword evidence="5" id="KW-0812">Transmembrane</keyword>
<keyword evidence="4" id="KW-0813">Transport</keyword>
<evidence type="ECO:0000256" key="4">
    <source>
        <dbReference type="ARBA" id="ARBA00022448"/>
    </source>
</evidence>
<evidence type="ECO:0000256" key="13">
    <source>
        <dbReference type="SAM" id="MobiDB-lite"/>
    </source>
</evidence>
<dbReference type="EMBL" id="MTYJ01000069">
    <property type="protein sequence ID" value="OQV16824.1"/>
    <property type="molecule type" value="Genomic_DNA"/>
</dbReference>
<keyword evidence="9" id="KW-0811">Translocation</keyword>
<feature type="compositionally biased region" description="Gly residues" evidence="13">
    <location>
        <begin position="108"/>
        <end position="117"/>
    </location>
</feature>
<evidence type="ECO:0000313" key="14">
    <source>
        <dbReference type="EMBL" id="OQV16824.1"/>
    </source>
</evidence>
<dbReference type="CDD" id="cd22884">
    <property type="entry name" value="TOM22"/>
    <property type="match status" value="1"/>
</dbReference>
<evidence type="ECO:0000256" key="10">
    <source>
        <dbReference type="ARBA" id="ARBA00023128"/>
    </source>
</evidence>
<feature type="region of interest" description="Disordered" evidence="13">
    <location>
        <begin position="99"/>
        <end position="129"/>
    </location>
</feature>
<dbReference type="Proteomes" id="UP000192578">
    <property type="component" value="Unassembled WGS sequence"/>
</dbReference>
<keyword evidence="11" id="KW-0472">Membrane</keyword>
<keyword evidence="8" id="KW-1133">Transmembrane helix</keyword>
<dbReference type="OrthoDB" id="10016939at2759"/>
<comment type="similarity">
    <text evidence="2">Belongs to the Tom22 family.</text>
</comment>
<evidence type="ECO:0000256" key="12">
    <source>
        <dbReference type="ARBA" id="ARBA00023170"/>
    </source>
</evidence>
<comment type="caution">
    <text evidence="14">The sequence shown here is derived from an EMBL/GenBank/DDBJ whole genome shotgun (WGS) entry which is preliminary data.</text>
</comment>
<dbReference type="GO" id="GO:0006886">
    <property type="term" value="P:intracellular protein transport"/>
    <property type="evidence" value="ECO:0007669"/>
    <property type="project" value="InterPro"/>
</dbReference>
<accession>A0A1W0WNN1</accession>
<keyword evidence="10" id="KW-0496">Mitochondrion</keyword>
<evidence type="ECO:0000256" key="5">
    <source>
        <dbReference type="ARBA" id="ARBA00022692"/>
    </source>
</evidence>
<keyword evidence="15" id="KW-1185">Reference proteome</keyword>
<proteinExistence type="inferred from homology"/>
<protein>
    <recommendedName>
        <fullName evidence="3">Mitochondrial import receptor subunit TOM22 homolog</fullName>
    </recommendedName>
</protein>
<dbReference type="InterPro" id="IPR005683">
    <property type="entry name" value="Tom22"/>
</dbReference>
<gene>
    <name evidence="14" type="ORF">BV898_08997</name>
</gene>
<keyword evidence="6" id="KW-1000">Mitochondrion outer membrane</keyword>
<comment type="subcellular location">
    <subcellularLocation>
        <location evidence="1">Mitochondrion outer membrane</location>
        <topology evidence="1">Single-pass membrane protein</topology>
    </subcellularLocation>
</comment>
<organism evidence="14 15">
    <name type="scientific">Hypsibius exemplaris</name>
    <name type="common">Freshwater tardigrade</name>
    <dbReference type="NCBI Taxonomy" id="2072580"/>
    <lineage>
        <taxon>Eukaryota</taxon>
        <taxon>Metazoa</taxon>
        <taxon>Ecdysozoa</taxon>
        <taxon>Tardigrada</taxon>
        <taxon>Eutardigrada</taxon>
        <taxon>Parachela</taxon>
        <taxon>Hypsibioidea</taxon>
        <taxon>Hypsibiidae</taxon>
        <taxon>Hypsibius</taxon>
    </lineage>
</organism>
<keyword evidence="7" id="KW-0653">Protein transport</keyword>
<dbReference type="Pfam" id="PF04281">
    <property type="entry name" value="Tom22"/>
    <property type="match status" value="1"/>
</dbReference>
<dbReference type="PANTHER" id="PTHR12504">
    <property type="entry name" value="MITOCHONDRIAL IMPORT RECEPTOR SUBUNIT TOM22"/>
    <property type="match status" value="1"/>
</dbReference>
<name>A0A1W0WNN1_HYPEX</name>
<dbReference type="AlphaFoldDB" id="A0A1W0WNN1"/>
<evidence type="ECO:0000256" key="6">
    <source>
        <dbReference type="ARBA" id="ARBA00022787"/>
    </source>
</evidence>
<evidence type="ECO:0000256" key="7">
    <source>
        <dbReference type="ARBA" id="ARBA00022927"/>
    </source>
</evidence>
<sequence length="129" mass="14162">MTNRGAGDELILHTEDDFEDESLQERLVGLTEMFPEVVRDTTSKLWELSKWSTANFYHYTREILWVVASSAVILALPVALEVESLQIQEAQIQQQRQILLGPKPGGAPQIGGGGLPGSGLPMMPPPPPK</sequence>
<evidence type="ECO:0000256" key="1">
    <source>
        <dbReference type="ARBA" id="ARBA00004572"/>
    </source>
</evidence>
<dbReference type="GO" id="GO:0005741">
    <property type="term" value="C:mitochondrial outer membrane"/>
    <property type="evidence" value="ECO:0007669"/>
    <property type="project" value="UniProtKB-SubCell"/>
</dbReference>
<evidence type="ECO:0000256" key="11">
    <source>
        <dbReference type="ARBA" id="ARBA00023136"/>
    </source>
</evidence>
<evidence type="ECO:0000313" key="15">
    <source>
        <dbReference type="Proteomes" id="UP000192578"/>
    </source>
</evidence>
<keyword evidence="12" id="KW-0675">Receptor</keyword>
<evidence type="ECO:0000256" key="8">
    <source>
        <dbReference type="ARBA" id="ARBA00022989"/>
    </source>
</evidence>
<dbReference type="PANTHER" id="PTHR12504:SF0">
    <property type="entry name" value="MITOCHONDRIAL IMPORT RECEPTOR SUBUNIT TOM22 HOMOLOG"/>
    <property type="match status" value="1"/>
</dbReference>
<evidence type="ECO:0000256" key="2">
    <source>
        <dbReference type="ARBA" id="ARBA00009874"/>
    </source>
</evidence>
<evidence type="ECO:0000256" key="3">
    <source>
        <dbReference type="ARBA" id="ARBA00016229"/>
    </source>
</evidence>